<protein>
    <submittedName>
        <fullName evidence="1">CesT family type III secretion system chaperone</fullName>
    </submittedName>
</protein>
<accession>A0ABV4E4Y0</accession>
<comment type="caution">
    <text evidence="1">The sequence shown here is derived from an EMBL/GenBank/DDBJ whole genome shotgun (WGS) entry which is preliminary data.</text>
</comment>
<keyword evidence="2" id="KW-1185">Reference proteome</keyword>
<proteinExistence type="predicted"/>
<evidence type="ECO:0000313" key="1">
    <source>
        <dbReference type="EMBL" id="MEY8769958.1"/>
    </source>
</evidence>
<dbReference type="EMBL" id="JBGFFX010000002">
    <property type="protein sequence ID" value="MEY8769958.1"/>
    <property type="molecule type" value="Genomic_DNA"/>
</dbReference>
<evidence type="ECO:0000313" key="2">
    <source>
        <dbReference type="Proteomes" id="UP001565243"/>
    </source>
</evidence>
<dbReference type="InterPro" id="IPR010261">
    <property type="entry name" value="Tir_chaperone"/>
</dbReference>
<dbReference type="Gene3D" id="3.30.1460.10">
    <property type="match status" value="1"/>
</dbReference>
<dbReference type="SUPFAM" id="SSF69635">
    <property type="entry name" value="Type III secretory system chaperone-like"/>
    <property type="match status" value="1"/>
</dbReference>
<name>A0ABV4E4Y0_9GAMM</name>
<gene>
    <name evidence="1" type="ORF">AB6T85_05875</name>
</gene>
<dbReference type="CDD" id="cd17025">
    <property type="entry name" value="T3SC_IA_ShcF-like"/>
    <property type="match status" value="1"/>
</dbReference>
<organism evidence="1 2">
    <name type="scientific">Erwinia aeris</name>
    <dbReference type="NCBI Taxonomy" id="3239803"/>
    <lineage>
        <taxon>Bacteria</taxon>
        <taxon>Pseudomonadati</taxon>
        <taxon>Pseudomonadota</taxon>
        <taxon>Gammaproteobacteria</taxon>
        <taxon>Enterobacterales</taxon>
        <taxon>Erwiniaceae</taxon>
        <taxon>Erwinia</taxon>
    </lineage>
</organism>
<dbReference type="Pfam" id="PF05932">
    <property type="entry name" value="CesT"/>
    <property type="match status" value="1"/>
</dbReference>
<reference evidence="1 2" key="1">
    <citation type="submission" date="2024-07" db="EMBL/GenBank/DDBJ databases">
        <authorList>
            <person name="Hebao G."/>
        </authorList>
    </citation>
    <scope>NUCLEOTIDE SEQUENCE [LARGE SCALE GENOMIC DNA]</scope>
    <source>
        <strain evidence="1 2">ACCC 02193</strain>
    </source>
</reference>
<dbReference type="RefSeq" id="WP_253454933.1">
    <property type="nucleotide sequence ID" value="NZ_JBGFFX010000002.1"/>
</dbReference>
<dbReference type="Proteomes" id="UP001565243">
    <property type="component" value="Unassembled WGS sequence"/>
</dbReference>
<sequence length="137" mass="15464">MAISRLKTLLAPLLRQLRIDEAQLEESGSYVMEAQGIALLWEESPRDYLTLSCQLPMRESDFADPATLNMLLQCNLLGLAHPPVLTATLPEQQSVLLWTREPFILLEPHQLLALFERFIAQAESMQRFLTLPTTGSS</sequence>